<name>A0A9K3PRH1_9STRA</name>
<dbReference type="PROSITE" id="PS50172">
    <property type="entry name" value="BRCT"/>
    <property type="match status" value="1"/>
</dbReference>
<comment type="caution">
    <text evidence="3">The sequence shown here is derived from an EMBL/GenBank/DDBJ whole genome shotgun (WGS) entry which is preliminary data.</text>
</comment>
<evidence type="ECO:0000256" key="1">
    <source>
        <dbReference type="SAM" id="MobiDB-lite"/>
    </source>
</evidence>
<organism evidence="3 4">
    <name type="scientific">Nitzschia inconspicua</name>
    <dbReference type="NCBI Taxonomy" id="303405"/>
    <lineage>
        <taxon>Eukaryota</taxon>
        <taxon>Sar</taxon>
        <taxon>Stramenopiles</taxon>
        <taxon>Ochrophyta</taxon>
        <taxon>Bacillariophyta</taxon>
        <taxon>Bacillariophyceae</taxon>
        <taxon>Bacillariophycidae</taxon>
        <taxon>Bacillariales</taxon>
        <taxon>Bacillariaceae</taxon>
        <taxon>Nitzschia</taxon>
    </lineage>
</organism>
<protein>
    <recommendedName>
        <fullName evidence="2">BRCT domain-containing protein</fullName>
    </recommendedName>
</protein>
<reference evidence="3" key="2">
    <citation type="submission" date="2021-04" db="EMBL/GenBank/DDBJ databases">
        <authorList>
            <person name="Podell S."/>
        </authorList>
    </citation>
    <scope>NUCLEOTIDE SEQUENCE</scope>
    <source>
        <strain evidence="3">Hildebrandi</strain>
    </source>
</reference>
<sequence length="1013" mass="113168">MDSTNKNAALSHTNNDDNLKRHNLLSLPSPASLQRHICRWEKLLTCSACNVLQNTLVNLWQHPAYVKPICTLCIKMQKTVRDDEQREYLSAVDEYPPARPLSEYMGFGSLAKEEGAKEPALVLQRLRVFLKLMTGDASLYNTFELKERVGLGHGLKDADAQEKTRVGEVSSSQKLHANPSSLPEPAAAVHQHYISLHPNFLSNIESNDKHKHQHDCHEGGFRCLEHDGEVLNPGCRIRHSRKRGRSELIEDTKEVGVNEELNFPDSKSNADLPYPSGYRLMKADSTRLNNGPCSHESITTSNQPSELSTCFPPYHQWAEDEKTGTVHQDRHVTVPHEPSQQNQSCNTDDRVYQKINDESTSVNHQQEQTSSQTLSQSLLLSQSPSESQQCANFGVPKDAPSIGNGCNQETFDSVDTDKLPQTSDFVRFDTMPTTTAPTSLQSSKLLEHKPIFDGGQISQKNAIEDRLPKIVSTKVFPVVGTSQLHTNSNKRSQSQPQSYATDAILETCDIGKFESQNLGRSIASDTLSQSTDVGSLMENERKYKMLLSGRTSPASEPQLFGNDASEGIDFYSDNVVMNSSSHLTASIDSHLLPQTPDFGKPVFYNPLKKHGKIDDNVQRNEAAGRKEETGDSLNQHTDQQVDNLATAGGFLTINSPIATGASSRRITPTSVTFSGWSGSRDQVLEIVLHEDLSREDNLLLSSLVERNLCRVVSINDESRGEKISLDRMPPGRSRCLIFNPDYLKFTRNPFVHDSVISVCLQSFQYLVARALGWKLLSSECLGAVQRGIKDLEEYVVWGDAQIFKAVYQDHVHFLWHETTDWWGSPTLSPSESSVKRHEKGFLSLLSNYNVLVAKLDAEEEAKLMAEDCLLLSSLLRDEADIVSELDVQYKSGVQYKSLCGNEIEMLCSLAGATVMTSFLQIDNPQSKTHVVLIPDTLEDEELFVRLLVEGKTLPNVHVMEQQQHSKINLLYYSWIVDSICADALAPIEYYTVDLVSQMTRSTRRSTTRNQSRG</sequence>
<reference evidence="3" key="1">
    <citation type="journal article" date="2021" name="Sci. Rep.">
        <title>Diploid genomic architecture of Nitzschia inconspicua, an elite biomass production diatom.</title>
        <authorList>
            <person name="Oliver A."/>
            <person name="Podell S."/>
            <person name="Pinowska A."/>
            <person name="Traller J.C."/>
            <person name="Smith S.R."/>
            <person name="McClure R."/>
            <person name="Beliaev A."/>
            <person name="Bohutskyi P."/>
            <person name="Hill E.A."/>
            <person name="Rabines A."/>
            <person name="Zheng H."/>
            <person name="Allen L.Z."/>
            <person name="Kuo A."/>
            <person name="Grigoriev I.V."/>
            <person name="Allen A.E."/>
            <person name="Hazlebeck D."/>
            <person name="Allen E.E."/>
        </authorList>
    </citation>
    <scope>NUCLEOTIDE SEQUENCE</scope>
    <source>
        <strain evidence="3">Hildebrandi</strain>
    </source>
</reference>
<feature type="domain" description="BRCT" evidence="2">
    <location>
        <begin position="902"/>
        <end position="992"/>
    </location>
</feature>
<accession>A0A9K3PRH1</accession>
<dbReference type="AlphaFoldDB" id="A0A9K3PRH1"/>
<dbReference type="Proteomes" id="UP000693970">
    <property type="component" value="Unassembled WGS sequence"/>
</dbReference>
<dbReference type="InterPro" id="IPR001357">
    <property type="entry name" value="BRCT_dom"/>
</dbReference>
<evidence type="ECO:0000259" key="2">
    <source>
        <dbReference type="PROSITE" id="PS50172"/>
    </source>
</evidence>
<feature type="region of interest" description="Disordered" evidence="1">
    <location>
        <begin position="359"/>
        <end position="396"/>
    </location>
</feature>
<evidence type="ECO:0000313" key="3">
    <source>
        <dbReference type="EMBL" id="KAG7356608.1"/>
    </source>
</evidence>
<feature type="compositionally biased region" description="Low complexity" evidence="1">
    <location>
        <begin position="365"/>
        <end position="389"/>
    </location>
</feature>
<proteinExistence type="predicted"/>
<gene>
    <name evidence="3" type="ORF">IV203_001294</name>
</gene>
<feature type="region of interest" description="Disordered" evidence="1">
    <location>
        <begin position="1"/>
        <end position="22"/>
    </location>
</feature>
<evidence type="ECO:0000313" key="4">
    <source>
        <dbReference type="Proteomes" id="UP000693970"/>
    </source>
</evidence>
<keyword evidence="4" id="KW-1185">Reference proteome</keyword>
<dbReference type="EMBL" id="JAGRRH010000015">
    <property type="protein sequence ID" value="KAG7356608.1"/>
    <property type="molecule type" value="Genomic_DNA"/>
</dbReference>
<feature type="compositionally biased region" description="Polar residues" evidence="1">
    <location>
        <begin position="1"/>
        <end position="13"/>
    </location>
</feature>